<keyword evidence="4" id="KW-0479">Metal-binding</keyword>
<reference evidence="9 11" key="2">
    <citation type="submission" date="2019-04" db="EMBL/GenBank/DDBJ databases">
        <title>Microbes associate with the intestines of laboratory mice.</title>
        <authorList>
            <person name="Navarre W."/>
            <person name="Wong E."/>
            <person name="Huang K."/>
            <person name="Tropini C."/>
            <person name="Ng K."/>
            <person name="Yu B."/>
        </authorList>
    </citation>
    <scope>NUCLEOTIDE SEQUENCE [LARGE SCALE GENOMIC DNA]</scope>
    <source>
        <strain evidence="9 11">NM22_B1</strain>
    </source>
</reference>
<feature type="domain" description="Radical SAM core" evidence="7">
    <location>
        <begin position="85"/>
        <end position="318"/>
    </location>
</feature>
<dbReference type="PROSITE" id="PS01305">
    <property type="entry name" value="MOAA_NIFB_PQQE"/>
    <property type="match status" value="1"/>
</dbReference>
<dbReference type="PANTHER" id="PTHR43787:SF3">
    <property type="entry name" value="ARYLSULFATASE REGULATORY PROTEIN"/>
    <property type="match status" value="1"/>
</dbReference>
<dbReference type="SFLD" id="SFLDG01384">
    <property type="entry name" value="thioether_bond_formation_requi"/>
    <property type="match status" value="1"/>
</dbReference>
<dbReference type="InterPro" id="IPR023867">
    <property type="entry name" value="Sulphatase_maturase_rSAM"/>
</dbReference>
<dbReference type="AlphaFoldDB" id="R9I6I2"/>
<evidence type="ECO:0000313" key="11">
    <source>
        <dbReference type="Proteomes" id="UP000310760"/>
    </source>
</evidence>
<dbReference type="UniPathway" id="UPA00782"/>
<evidence type="ECO:0000256" key="4">
    <source>
        <dbReference type="ARBA" id="ARBA00022723"/>
    </source>
</evidence>
<evidence type="ECO:0000313" key="9">
    <source>
        <dbReference type="EMBL" id="TGY69200.1"/>
    </source>
</evidence>
<dbReference type="SFLD" id="SFLDG01386">
    <property type="entry name" value="main_SPASM_domain-containing"/>
    <property type="match status" value="1"/>
</dbReference>
<reference evidence="8 10" key="1">
    <citation type="submission" date="2013-04" db="EMBL/GenBank/DDBJ databases">
        <title>The Genome Sequence of Bacteroides massiliensis dnLKV3.</title>
        <authorList>
            <consortium name="The Broad Institute Genomics Platform"/>
            <consortium name="The Broad Institute Genome Sequencing Center for Infectious Disease"/>
            <person name="Earl A."/>
            <person name="Xavier R."/>
            <person name="Kuhn K."/>
            <person name="Stappenbeck T."/>
            <person name="Walker B."/>
            <person name="Young S."/>
            <person name="Zeng Q."/>
            <person name="Gargeya S."/>
            <person name="Fitzgerald M."/>
            <person name="Haas B."/>
            <person name="Abouelleil A."/>
            <person name="Allen A.W."/>
            <person name="Alvarado L."/>
            <person name="Arachchi H.M."/>
            <person name="Berlin A.M."/>
            <person name="Chapman S.B."/>
            <person name="Gainer-Dewar J."/>
            <person name="Goldberg J."/>
            <person name="Griggs A."/>
            <person name="Gujja S."/>
            <person name="Hansen M."/>
            <person name="Howarth C."/>
            <person name="Imamovic A."/>
            <person name="Ireland A."/>
            <person name="Larimer J."/>
            <person name="McCowan C."/>
            <person name="Murphy C."/>
            <person name="Pearson M."/>
            <person name="Poon T.W."/>
            <person name="Priest M."/>
            <person name="Roberts A."/>
            <person name="Saif S."/>
            <person name="Shea T."/>
            <person name="Sisk P."/>
            <person name="Sykes S."/>
            <person name="Wortman J."/>
            <person name="Nusbaum C."/>
            <person name="Birren B."/>
        </authorList>
    </citation>
    <scope>NUCLEOTIDE SEQUENCE [LARGE SCALE GENOMIC DNA]</scope>
    <source>
        <strain evidence="10">dnLKV3</strain>
        <strain evidence="8">DnLKV3</strain>
    </source>
</reference>
<evidence type="ECO:0000313" key="8">
    <source>
        <dbReference type="EMBL" id="EOS11711.1"/>
    </source>
</evidence>
<comment type="cofactor">
    <cofactor evidence="1">
        <name>[4Fe-4S] cluster</name>
        <dbReference type="ChEBI" id="CHEBI:49883"/>
    </cofactor>
</comment>
<keyword evidence="10" id="KW-1185">Reference proteome</keyword>
<evidence type="ECO:0000256" key="5">
    <source>
        <dbReference type="ARBA" id="ARBA00023004"/>
    </source>
</evidence>
<dbReference type="PANTHER" id="PTHR43787">
    <property type="entry name" value="FEMO COFACTOR BIOSYNTHESIS PROTEIN NIFB-RELATED"/>
    <property type="match status" value="1"/>
</dbReference>
<dbReference type="GO" id="GO:0016491">
    <property type="term" value="F:oxidoreductase activity"/>
    <property type="evidence" value="ECO:0007669"/>
    <property type="project" value="InterPro"/>
</dbReference>
<organism evidence="8 10">
    <name type="scientific">Phocaeicola sartorii</name>
    <dbReference type="NCBI Taxonomy" id="671267"/>
    <lineage>
        <taxon>Bacteria</taxon>
        <taxon>Pseudomonadati</taxon>
        <taxon>Bacteroidota</taxon>
        <taxon>Bacteroidia</taxon>
        <taxon>Bacteroidales</taxon>
        <taxon>Bacteroidaceae</taxon>
        <taxon>Phocaeicola</taxon>
    </lineage>
</organism>
<dbReference type="OrthoDB" id="9808591at2"/>
<evidence type="ECO:0000259" key="7">
    <source>
        <dbReference type="PROSITE" id="PS51918"/>
    </source>
</evidence>
<dbReference type="GO" id="GO:0051539">
    <property type="term" value="F:4 iron, 4 sulfur cluster binding"/>
    <property type="evidence" value="ECO:0007669"/>
    <property type="project" value="UniProtKB-KW"/>
</dbReference>
<dbReference type="STRING" id="1235788.C802_02823"/>
<keyword evidence="2" id="KW-0004">4Fe-4S</keyword>
<name>R9I6I2_9BACT</name>
<dbReference type="SFLD" id="SFLDG01067">
    <property type="entry name" value="SPASM/twitch_domain_containing"/>
    <property type="match status" value="1"/>
</dbReference>
<gene>
    <name evidence="8" type="ORF">C802_02823</name>
    <name evidence="9" type="ORF">E5339_13900</name>
</gene>
<sequence length="453" mass="52600">MELRTSSYIIPVKLEKEKGKYLLIHGYTGAIDVVSEELLAKIESINLVNDLSEDTLQNLLKRGYITVKKQNEEIEYVSRIARALHKKMQLLYKNFTFVVTYNCNFRCPYCFENRRMKDDSSVLSFTRMMVDKAYSAMEEIEPRVELRDKTIALYGGEPLLPQNKNIVKYIIAKGAEKGYTFRVLTNGYNLNCFMDLLSPELIDEIQVTIDGTKEYHNKRRIHYEDNETFDKIISNVDQALKKGVNIIVRVNTDNKNVEDFVRLKAYFEDCGFFSYPTFKMYSALLWDSSSISEEEQHSLDFLSAKLYISKNEEMGTIKQCKDCGLYTRIYQALSENKPIPFRNVFCASQTGGYIFDPLGDIYPCWEIVGNNNYRIGNYRNEKIEWDNGKLDEWHNYDITVNSICKSCKYALFCGGGCVAHALFGRKEQCAYFTTMFKSVVNRAFEKMLNKSFN</sequence>
<dbReference type="NCBIfam" id="TIGR04085">
    <property type="entry name" value="rSAM_more_4Fe4S"/>
    <property type="match status" value="1"/>
</dbReference>
<dbReference type="SUPFAM" id="SSF102114">
    <property type="entry name" value="Radical SAM enzymes"/>
    <property type="match status" value="1"/>
</dbReference>
<dbReference type="CDD" id="cd01335">
    <property type="entry name" value="Radical_SAM"/>
    <property type="match status" value="1"/>
</dbReference>
<dbReference type="InterPro" id="IPR013785">
    <property type="entry name" value="Aldolase_TIM"/>
</dbReference>
<dbReference type="InterPro" id="IPR000385">
    <property type="entry name" value="MoaA_NifB_PqqE_Fe-S-bd_CS"/>
</dbReference>
<dbReference type="Pfam" id="PF04055">
    <property type="entry name" value="Radical_SAM"/>
    <property type="match status" value="1"/>
</dbReference>
<protein>
    <submittedName>
        <fullName evidence="8 9">SPASM domain-containing protein</fullName>
    </submittedName>
</protein>
<dbReference type="Proteomes" id="UP000014200">
    <property type="component" value="Unassembled WGS sequence"/>
</dbReference>
<dbReference type="InterPro" id="IPR023885">
    <property type="entry name" value="4Fe4S-binding_SPASM_dom"/>
</dbReference>
<evidence type="ECO:0000256" key="6">
    <source>
        <dbReference type="ARBA" id="ARBA00023014"/>
    </source>
</evidence>
<comment type="caution">
    <text evidence="8">The sequence shown here is derived from an EMBL/GenBank/DDBJ whole genome shotgun (WGS) entry which is preliminary data.</text>
</comment>
<dbReference type="EMBL" id="ASSP01000017">
    <property type="protein sequence ID" value="EOS11711.1"/>
    <property type="molecule type" value="Genomic_DNA"/>
</dbReference>
<evidence type="ECO:0000256" key="2">
    <source>
        <dbReference type="ARBA" id="ARBA00022485"/>
    </source>
</evidence>
<evidence type="ECO:0000313" key="10">
    <source>
        <dbReference type="Proteomes" id="UP000014200"/>
    </source>
</evidence>
<dbReference type="GeneID" id="82155185"/>
<dbReference type="Gene3D" id="3.20.20.70">
    <property type="entry name" value="Aldolase class I"/>
    <property type="match status" value="1"/>
</dbReference>
<dbReference type="Proteomes" id="UP000310760">
    <property type="component" value="Unassembled WGS sequence"/>
</dbReference>
<dbReference type="PROSITE" id="PS51918">
    <property type="entry name" value="RADICAL_SAM"/>
    <property type="match status" value="1"/>
</dbReference>
<dbReference type="PATRIC" id="fig|1235788.3.peg.2895"/>
<dbReference type="GO" id="GO:0046872">
    <property type="term" value="F:metal ion binding"/>
    <property type="evidence" value="ECO:0007669"/>
    <property type="project" value="UniProtKB-KW"/>
</dbReference>
<dbReference type="SFLD" id="SFLDS00029">
    <property type="entry name" value="Radical_SAM"/>
    <property type="match status" value="1"/>
</dbReference>
<evidence type="ECO:0000256" key="3">
    <source>
        <dbReference type="ARBA" id="ARBA00022691"/>
    </source>
</evidence>
<evidence type="ECO:0000256" key="1">
    <source>
        <dbReference type="ARBA" id="ARBA00001966"/>
    </source>
</evidence>
<dbReference type="HOGENOM" id="CLU_009273_3_1_10"/>
<dbReference type="InterPro" id="IPR007197">
    <property type="entry name" value="rSAM"/>
</dbReference>
<keyword evidence="6" id="KW-0411">Iron-sulfur</keyword>
<dbReference type="EMBL" id="SRYJ01000031">
    <property type="protein sequence ID" value="TGY69200.1"/>
    <property type="molecule type" value="Genomic_DNA"/>
</dbReference>
<proteinExistence type="predicted"/>
<keyword evidence="3" id="KW-0949">S-adenosyl-L-methionine</keyword>
<dbReference type="RefSeq" id="WP_016277163.1">
    <property type="nucleotide sequence ID" value="NZ_CAJUNV010000008.1"/>
</dbReference>
<accession>R9I6I2</accession>
<dbReference type="InterPro" id="IPR058240">
    <property type="entry name" value="rSAM_sf"/>
</dbReference>
<keyword evidence="5" id="KW-0408">Iron</keyword>